<proteinExistence type="predicted"/>
<dbReference type="SUPFAM" id="SSF56091">
    <property type="entry name" value="DNA ligase/mRNA capping enzyme, catalytic domain"/>
    <property type="match status" value="1"/>
</dbReference>
<dbReference type="Pfam" id="PF09414">
    <property type="entry name" value="RNA_ligase"/>
    <property type="match status" value="1"/>
</dbReference>
<evidence type="ECO:0000259" key="1">
    <source>
        <dbReference type="Pfam" id="PF09414"/>
    </source>
</evidence>
<evidence type="ECO:0000313" key="2">
    <source>
        <dbReference type="EMBL" id="KKN86901.1"/>
    </source>
</evidence>
<dbReference type="Gene3D" id="3.30.470.30">
    <property type="entry name" value="DNA ligase/mRNA capping enzyme"/>
    <property type="match status" value="1"/>
</dbReference>
<comment type="caution">
    <text evidence="2">The sequence shown here is derived from an EMBL/GenBank/DDBJ whole genome shotgun (WGS) entry which is preliminary data.</text>
</comment>
<accession>A0A0F9WLI9</accession>
<dbReference type="AlphaFoldDB" id="A0A0F9WLI9"/>
<dbReference type="EMBL" id="LAZR01000143">
    <property type="protein sequence ID" value="KKN86901.1"/>
    <property type="molecule type" value="Genomic_DNA"/>
</dbReference>
<reference evidence="2" key="1">
    <citation type="journal article" date="2015" name="Nature">
        <title>Complex archaea that bridge the gap between prokaryotes and eukaryotes.</title>
        <authorList>
            <person name="Spang A."/>
            <person name="Saw J.H."/>
            <person name="Jorgensen S.L."/>
            <person name="Zaremba-Niedzwiedzka K."/>
            <person name="Martijn J."/>
            <person name="Lind A.E."/>
            <person name="van Eijk R."/>
            <person name="Schleper C."/>
            <person name="Guy L."/>
            <person name="Ettema T.J."/>
        </authorList>
    </citation>
    <scope>NUCLEOTIDE SEQUENCE</scope>
</reference>
<name>A0A0F9WLI9_9ZZZZ</name>
<protein>
    <recommendedName>
        <fullName evidence="1">RNA ligase domain-containing protein</fullName>
    </recommendedName>
</protein>
<feature type="domain" description="RNA ligase" evidence="1">
    <location>
        <begin position="24"/>
        <end position="197"/>
    </location>
</feature>
<sequence length="345" mass="39645">MKVASYPKIYNVGHRALEGLFGSEVVIQEKVDGSQFSFGLLDEGGEGKLDDVQLSVHSKGQQIDIDAPSKMFAAAVEYVKLLVPDLELGATYRCEWLNKPKHNSLAYERTPFNGLMLFDIERPGQYYERNRLAFELEAESLGIEAVPELFRGMVNSIEELREFFDRDSVLGNVKIEGMVIKNYDLFTPDKTIALGKWVSEAFKETHQKDWKNRNPNTKDIVFNLTEELRTEARWAKAVQHLNERDELDHSPKDIGALLREIQTDVLAEEGDRIKEVLFKHFWKTIARGITNRFPEWYKDQLAEAAFVDNGPCEECKDVLDADADWECVCGYGLYEIQLWRKEGHD</sequence>
<gene>
    <name evidence="2" type="ORF">LCGC14_0264640</name>
</gene>
<dbReference type="InterPro" id="IPR021122">
    <property type="entry name" value="RNA_ligase_dom_REL/Rnl2"/>
</dbReference>
<organism evidence="2">
    <name type="scientific">marine sediment metagenome</name>
    <dbReference type="NCBI Taxonomy" id="412755"/>
    <lineage>
        <taxon>unclassified sequences</taxon>
        <taxon>metagenomes</taxon>
        <taxon>ecological metagenomes</taxon>
    </lineage>
</organism>